<evidence type="ECO:0000313" key="3">
    <source>
        <dbReference type="EMBL" id="MBO0518083.1"/>
    </source>
</evidence>
<feature type="region of interest" description="Disordered" evidence="1">
    <location>
        <begin position="59"/>
        <end position="82"/>
    </location>
</feature>
<gene>
    <name evidence="3" type="ORF">J0695_41155</name>
</gene>
<dbReference type="Proteomes" id="UP000664167">
    <property type="component" value="Unassembled WGS sequence"/>
</dbReference>
<proteinExistence type="predicted"/>
<feature type="non-terminal residue" evidence="3">
    <location>
        <position position="82"/>
    </location>
</feature>
<feature type="signal peptide" evidence="2">
    <location>
        <begin position="1"/>
        <end position="27"/>
    </location>
</feature>
<accession>A0A939FG48</accession>
<reference evidence="3" key="1">
    <citation type="submission" date="2021-03" db="EMBL/GenBank/DDBJ databases">
        <title>Streptomyces poriferae sp. nov., a novel marine sponge-derived Actinobacteria species with anti-MRSA activity.</title>
        <authorList>
            <person name="Sandoval-Powers M."/>
            <person name="Kralova S."/>
            <person name="Nguyen G.-S."/>
            <person name="Fawwal D."/>
            <person name="Degnes K."/>
            <person name="Klinkenberg G."/>
            <person name="Sletta H."/>
            <person name="Wentzel A."/>
            <person name="Liles M.R."/>
        </authorList>
    </citation>
    <scope>NUCLEOTIDE SEQUENCE</scope>
    <source>
        <strain evidence="3">DSM 41794</strain>
    </source>
</reference>
<keyword evidence="4" id="KW-1185">Reference proteome</keyword>
<evidence type="ECO:0000256" key="2">
    <source>
        <dbReference type="SAM" id="SignalP"/>
    </source>
</evidence>
<protein>
    <submittedName>
        <fullName evidence="3">Uncharacterized protein</fullName>
    </submittedName>
</protein>
<organism evidence="3 4">
    <name type="scientific">Streptomyces beijiangensis</name>
    <dbReference type="NCBI Taxonomy" id="163361"/>
    <lineage>
        <taxon>Bacteria</taxon>
        <taxon>Bacillati</taxon>
        <taxon>Actinomycetota</taxon>
        <taxon>Actinomycetes</taxon>
        <taxon>Kitasatosporales</taxon>
        <taxon>Streptomycetaceae</taxon>
        <taxon>Streptomyces</taxon>
    </lineage>
</organism>
<dbReference type="AlphaFoldDB" id="A0A939FG48"/>
<evidence type="ECO:0000256" key="1">
    <source>
        <dbReference type="SAM" id="MobiDB-lite"/>
    </source>
</evidence>
<feature type="chain" id="PRO_5037805830" evidence="2">
    <location>
        <begin position="28"/>
        <end position="82"/>
    </location>
</feature>
<evidence type="ECO:0000313" key="4">
    <source>
        <dbReference type="Proteomes" id="UP000664167"/>
    </source>
</evidence>
<comment type="caution">
    <text evidence="3">The sequence shown here is derived from an EMBL/GenBank/DDBJ whole genome shotgun (WGS) entry which is preliminary data.</text>
</comment>
<sequence>MRLTRAALAVTAGALAPVLLLATPSFAAGATSPAATSSVAAAAAADAATDEVAAGDVAPAAKDGVASSRTGARAPAVTACPA</sequence>
<name>A0A939FG48_9ACTN</name>
<dbReference type="EMBL" id="JAFLRJ010001199">
    <property type="protein sequence ID" value="MBO0518083.1"/>
    <property type="molecule type" value="Genomic_DNA"/>
</dbReference>
<keyword evidence="2" id="KW-0732">Signal</keyword>